<proteinExistence type="predicted"/>
<keyword evidence="2" id="KW-1185">Reference proteome</keyword>
<gene>
    <name evidence="1" type="ORF">AALO_G00144520</name>
</gene>
<name>A0AAV6GK41_9TELE</name>
<dbReference type="EMBL" id="JADWDJ010000010">
    <property type="protein sequence ID" value="KAG5275185.1"/>
    <property type="molecule type" value="Genomic_DNA"/>
</dbReference>
<evidence type="ECO:0000313" key="1">
    <source>
        <dbReference type="EMBL" id="KAG5275185.1"/>
    </source>
</evidence>
<organism evidence="1 2">
    <name type="scientific">Alosa alosa</name>
    <name type="common">allis shad</name>
    <dbReference type="NCBI Taxonomy" id="278164"/>
    <lineage>
        <taxon>Eukaryota</taxon>
        <taxon>Metazoa</taxon>
        <taxon>Chordata</taxon>
        <taxon>Craniata</taxon>
        <taxon>Vertebrata</taxon>
        <taxon>Euteleostomi</taxon>
        <taxon>Actinopterygii</taxon>
        <taxon>Neopterygii</taxon>
        <taxon>Teleostei</taxon>
        <taxon>Clupei</taxon>
        <taxon>Clupeiformes</taxon>
        <taxon>Clupeoidei</taxon>
        <taxon>Clupeidae</taxon>
        <taxon>Alosa</taxon>
    </lineage>
</organism>
<protein>
    <submittedName>
        <fullName evidence="1">Uncharacterized protein</fullName>
    </submittedName>
</protein>
<comment type="caution">
    <text evidence="1">The sequence shown here is derived from an EMBL/GenBank/DDBJ whole genome shotgun (WGS) entry which is preliminary data.</text>
</comment>
<sequence>MFLNEAKKPPREVTLLEMLRHVTVARRVRHAISARLVGFHSKSATVVCSLRDQAGFLICCPSFPHLKRASSYQRASSNNF</sequence>
<accession>A0AAV6GK41</accession>
<reference evidence="1" key="1">
    <citation type="submission" date="2020-10" db="EMBL/GenBank/DDBJ databases">
        <title>Chromosome-scale genome assembly of the Allis shad, Alosa alosa.</title>
        <authorList>
            <person name="Margot Z."/>
            <person name="Christophe K."/>
            <person name="Cabau C."/>
            <person name="Louis A."/>
            <person name="Berthelot C."/>
            <person name="Parey E."/>
            <person name="Roest Crollius H."/>
            <person name="Montfort J."/>
            <person name="Robinson-Rechavi M."/>
            <person name="Bucao C."/>
            <person name="Bouchez O."/>
            <person name="Gislard M."/>
            <person name="Lluch J."/>
            <person name="Milhes M."/>
            <person name="Lampietro C."/>
            <person name="Lopez Roques C."/>
            <person name="Donnadieu C."/>
            <person name="Braasch I."/>
            <person name="Desvignes T."/>
            <person name="Postlethwait J."/>
            <person name="Bobe J."/>
            <person name="Guiguen Y."/>
        </authorList>
    </citation>
    <scope>NUCLEOTIDE SEQUENCE</scope>
    <source>
        <strain evidence="1">M-15738</strain>
        <tissue evidence="1">Blood</tissue>
    </source>
</reference>
<dbReference type="Proteomes" id="UP000823561">
    <property type="component" value="Chromosome 10"/>
</dbReference>
<evidence type="ECO:0000313" key="2">
    <source>
        <dbReference type="Proteomes" id="UP000823561"/>
    </source>
</evidence>
<dbReference type="AlphaFoldDB" id="A0AAV6GK41"/>